<protein>
    <submittedName>
        <fullName evidence="2">Uncharacterized protein</fullName>
    </submittedName>
</protein>
<evidence type="ECO:0000256" key="1">
    <source>
        <dbReference type="SAM" id="MobiDB-lite"/>
    </source>
</evidence>
<reference evidence="2 3" key="1">
    <citation type="journal article" date="2021" name="ISME J.">
        <title>Genomic evolution of the class Acidithiobacillia: deep-branching Proteobacteria living in extreme acidic conditions.</title>
        <authorList>
            <person name="Moya-Beltran A."/>
            <person name="Beard S."/>
            <person name="Rojas-Villalobos C."/>
            <person name="Issotta F."/>
            <person name="Gallardo Y."/>
            <person name="Ulloa R."/>
            <person name="Giaveno A."/>
            <person name="Degli Esposti M."/>
            <person name="Johnson D.B."/>
            <person name="Quatrini R."/>
        </authorList>
    </citation>
    <scope>NUCLEOTIDE SEQUENCE [LARGE SCALE GENOMIC DNA]</scope>
    <source>
        <strain evidence="2 3">ATCC 19703</strain>
    </source>
</reference>
<sequence length="45" mass="5020">MYHISWWSCGAAQPFGRGYDATPHRSQAPGRDQNRAGSREQVTDA</sequence>
<keyword evidence="3" id="KW-1185">Reference proteome</keyword>
<gene>
    <name evidence="2" type="ORF">HJG40_03565</name>
</gene>
<feature type="region of interest" description="Disordered" evidence="1">
    <location>
        <begin position="17"/>
        <end position="45"/>
    </location>
</feature>
<dbReference type="Proteomes" id="UP001197028">
    <property type="component" value="Unassembled WGS sequence"/>
</dbReference>
<evidence type="ECO:0000313" key="2">
    <source>
        <dbReference type="EMBL" id="MBU2737898.1"/>
    </source>
</evidence>
<name>A0ABS5ZNZ6_9PROT</name>
<organism evidence="2 3">
    <name type="scientific">Acidithiobacillus concretivorus</name>
    <dbReference type="NCBI Taxonomy" id="3063952"/>
    <lineage>
        <taxon>Bacteria</taxon>
        <taxon>Pseudomonadati</taxon>
        <taxon>Pseudomonadota</taxon>
        <taxon>Acidithiobacillia</taxon>
        <taxon>Acidithiobacillales</taxon>
        <taxon>Acidithiobacillaceae</taxon>
        <taxon>Acidithiobacillus</taxon>
    </lineage>
</organism>
<feature type="compositionally biased region" description="Basic and acidic residues" evidence="1">
    <location>
        <begin position="32"/>
        <end position="45"/>
    </location>
</feature>
<proteinExistence type="predicted"/>
<dbReference type="EMBL" id="JABELD010000023">
    <property type="protein sequence ID" value="MBU2737898.1"/>
    <property type="molecule type" value="Genomic_DNA"/>
</dbReference>
<dbReference type="RefSeq" id="WP_215862922.1">
    <property type="nucleotide sequence ID" value="NZ_JABELD010000023.1"/>
</dbReference>
<evidence type="ECO:0000313" key="3">
    <source>
        <dbReference type="Proteomes" id="UP001197028"/>
    </source>
</evidence>
<accession>A0ABS5ZNZ6</accession>
<comment type="caution">
    <text evidence="2">The sequence shown here is derived from an EMBL/GenBank/DDBJ whole genome shotgun (WGS) entry which is preliminary data.</text>
</comment>